<evidence type="ECO:0000256" key="2">
    <source>
        <dbReference type="ARBA" id="ARBA00023004"/>
    </source>
</evidence>
<dbReference type="GO" id="GO:0051536">
    <property type="term" value="F:iron-sulfur cluster binding"/>
    <property type="evidence" value="ECO:0007669"/>
    <property type="project" value="UniProtKB-KW"/>
</dbReference>
<accession>A0A857DF23</accession>
<evidence type="ECO:0000313" key="6">
    <source>
        <dbReference type="Proteomes" id="UP000430508"/>
    </source>
</evidence>
<dbReference type="EMBL" id="CP046996">
    <property type="protein sequence ID" value="QGZ99879.1"/>
    <property type="molecule type" value="Genomic_DNA"/>
</dbReference>
<protein>
    <submittedName>
        <fullName evidence="5">4Fe-4S dicluster domain-containing protein</fullName>
    </submittedName>
</protein>
<dbReference type="Pfam" id="PF13187">
    <property type="entry name" value="Fer4_9"/>
    <property type="match status" value="1"/>
</dbReference>
<dbReference type="RefSeq" id="WP_015044431.1">
    <property type="nucleotide sequence ID" value="NZ_CP046996.1"/>
</dbReference>
<dbReference type="InterPro" id="IPR036812">
    <property type="entry name" value="NAD(P)_OxRdtase_dom_sf"/>
</dbReference>
<dbReference type="Proteomes" id="UP000430508">
    <property type="component" value="Chromosome"/>
</dbReference>
<keyword evidence="1" id="KW-0479">Metal-binding</keyword>
<gene>
    <name evidence="5" type="ORF">GQ588_04075</name>
</gene>
<proteinExistence type="predicted"/>
<dbReference type="PANTHER" id="PTHR43312">
    <property type="entry name" value="D-THREO-ALDOSE 1-DEHYDROGENASE"/>
    <property type="match status" value="1"/>
</dbReference>
<dbReference type="PANTHER" id="PTHR43312:SF2">
    <property type="entry name" value="OXIDOREDUCTASE"/>
    <property type="match status" value="1"/>
</dbReference>
<evidence type="ECO:0000313" key="5">
    <source>
        <dbReference type="EMBL" id="QGZ99879.1"/>
    </source>
</evidence>
<reference evidence="5 6" key="1">
    <citation type="submission" date="2019-12" db="EMBL/GenBank/DDBJ databases">
        <title>Sequence classification of anaerobic respiratory reductive dehalogenases: First we see many, then we see few.</title>
        <authorList>
            <person name="Molenda O."/>
            <person name="Puentes Jacome L.A."/>
            <person name="Cao X."/>
            <person name="Nesbo C.L."/>
            <person name="Tang S."/>
            <person name="Morson N."/>
            <person name="Patron J."/>
            <person name="Lomheim L."/>
            <person name="Wishart D.S."/>
            <person name="Edwards E.A."/>
        </authorList>
    </citation>
    <scope>NUCLEOTIDE SEQUENCE [LARGE SCALE GENOMIC DNA]</scope>
    <source>
        <strain evidence="5 6">12DCA</strain>
    </source>
</reference>
<sequence>MDYLGKNIRKLGFGLMRLPMIEKEIDLEQTKEMVDLFMTKGFTYFDTAYGYINGKSEEAIKTALVDRYPRESFQLATKLPAWAAATAAEAKEMLHTSLRRTGAGYFDYYLMHNVSESRKKVFDDFGIWDYMLELKEKGLARHIGFSYHDKADLLDRILTEHPETEFVQLQINYADWESESVQSRQCYEVALKHNKPIIVMEPVKGGVLANPADSVRKIFEEADPKASLASWAIRFAASLDKVITVLSGMSTTQQMKDNLFYMEDFRPLSPEETAVIVRAREALRAIPSIPCTSCAYCVKGCPQQIHIPVFLDALNRNMIFGDLQGAKRTYQIALMLGSTKPSACIACSNCEDVCPQQIHIIDTLKDAAALSE</sequence>
<dbReference type="InterPro" id="IPR017896">
    <property type="entry name" value="4Fe4S_Fe-S-bd"/>
</dbReference>
<dbReference type="Gene3D" id="3.20.20.100">
    <property type="entry name" value="NADP-dependent oxidoreductase domain"/>
    <property type="match status" value="1"/>
</dbReference>
<keyword evidence="3" id="KW-0411">Iron-sulfur</keyword>
<name>A0A857DF23_9FIRM</name>
<dbReference type="InterPro" id="IPR009051">
    <property type="entry name" value="Helical_ferredxn"/>
</dbReference>
<dbReference type="GO" id="GO:0046872">
    <property type="term" value="F:metal ion binding"/>
    <property type="evidence" value="ECO:0007669"/>
    <property type="project" value="UniProtKB-KW"/>
</dbReference>
<organism evidence="5 6">
    <name type="scientific">Dehalobacter restrictus</name>
    <dbReference type="NCBI Taxonomy" id="55583"/>
    <lineage>
        <taxon>Bacteria</taxon>
        <taxon>Bacillati</taxon>
        <taxon>Bacillota</taxon>
        <taxon>Clostridia</taxon>
        <taxon>Eubacteriales</taxon>
        <taxon>Desulfitobacteriaceae</taxon>
        <taxon>Dehalobacter</taxon>
    </lineage>
</organism>
<evidence type="ECO:0000259" key="4">
    <source>
        <dbReference type="PROSITE" id="PS51379"/>
    </source>
</evidence>
<dbReference type="AlphaFoldDB" id="A0A857DF23"/>
<dbReference type="PROSITE" id="PS51379">
    <property type="entry name" value="4FE4S_FER_2"/>
    <property type="match status" value="1"/>
</dbReference>
<dbReference type="Gene3D" id="1.10.1060.10">
    <property type="entry name" value="Alpha-helical ferredoxin"/>
    <property type="match status" value="1"/>
</dbReference>
<dbReference type="SUPFAM" id="SSF51430">
    <property type="entry name" value="NAD(P)-linked oxidoreductase"/>
    <property type="match status" value="1"/>
</dbReference>
<feature type="domain" description="4Fe-4S ferredoxin-type" evidence="4">
    <location>
        <begin position="335"/>
        <end position="364"/>
    </location>
</feature>
<dbReference type="PROSITE" id="PS00198">
    <property type="entry name" value="4FE4S_FER_1"/>
    <property type="match status" value="1"/>
</dbReference>
<dbReference type="CDD" id="cd19096">
    <property type="entry name" value="AKR_Fe-S_oxidoreductase"/>
    <property type="match status" value="1"/>
</dbReference>
<dbReference type="InterPro" id="IPR053135">
    <property type="entry name" value="AKR2_Oxidoreductase"/>
</dbReference>
<dbReference type="InterPro" id="IPR023210">
    <property type="entry name" value="NADP_OxRdtase_dom"/>
</dbReference>
<dbReference type="Pfam" id="PF00248">
    <property type="entry name" value="Aldo_ket_red"/>
    <property type="match status" value="1"/>
</dbReference>
<evidence type="ECO:0000256" key="3">
    <source>
        <dbReference type="ARBA" id="ARBA00023014"/>
    </source>
</evidence>
<keyword evidence="2" id="KW-0408">Iron</keyword>
<evidence type="ECO:0000256" key="1">
    <source>
        <dbReference type="ARBA" id="ARBA00022723"/>
    </source>
</evidence>
<dbReference type="InterPro" id="IPR017900">
    <property type="entry name" value="4Fe4S_Fe_S_CS"/>
</dbReference>
<dbReference type="SUPFAM" id="SSF46548">
    <property type="entry name" value="alpha-helical ferredoxin"/>
    <property type="match status" value="1"/>
</dbReference>